<reference evidence="1 2" key="1">
    <citation type="submission" date="2023-10" db="EMBL/GenBank/DDBJ databases">
        <title>Whole Genome based description of the genera Actinobaculum and Actinotignum reveals a complex phylogenetic relationship within the species included in the genus Actinotignum.</title>
        <authorList>
            <person name="Jensen C.S."/>
            <person name="Dargis R."/>
            <person name="Kemp M."/>
            <person name="Christensen J.J."/>
        </authorList>
    </citation>
    <scope>NUCLEOTIDE SEQUENCE [LARGE SCALE GENOMIC DNA]</scope>
    <source>
        <strain evidence="1 2">SLA_B974</strain>
    </source>
</reference>
<dbReference type="InterPro" id="IPR027417">
    <property type="entry name" value="P-loop_NTPase"/>
</dbReference>
<accession>A0ABU5G5P5</accession>
<evidence type="ECO:0000313" key="2">
    <source>
        <dbReference type="Proteomes" id="UP001275049"/>
    </source>
</evidence>
<name>A0ABU5G5P5_9ACTO</name>
<dbReference type="Gene3D" id="3.40.50.300">
    <property type="entry name" value="P-loop containing nucleotide triphosphate hydrolases"/>
    <property type="match status" value="1"/>
</dbReference>
<protein>
    <recommendedName>
        <fullName evidence="3">ABC transporter domain-containing protein</fullName>
    </recommendedName>
</protein>
<comment type="caution">
    <text evidence="1">The sequence shown here is derived from an EMBL/GenBank/DDBJ whole genome shotgun (WGS) entry which is preliminary data.</text>
</comment>
<sequence length="52" mass="5854">METNLSAYDFIVYGLRNNPGISTDDEIKDMIALLDLQDHLNKKIDELSGGQK</sequence>
<keyword evidence="2" id="KW-1185">Reference proteome</keyword>
<dbReference type="Proteomes" id="UP001275049">
    <property type="component" value="Unassembled WGS sequence"/>
</dbReference>
<dbReference type="RefSeq" id="WP_320754781.1">
    <property type="nucleotide sequence ID" value="NZ_JAWNGA010000001.1"/>
</dbReference>
<evidence type="ECO:0008006" key="3">
    <source>
        <dbReference type="Google" id="ProtNLM"/>
    </source>
</evidence>
<proteinExistence type="predicted"/>
<gene>
    <name evidence="1" type="ORF">R6G86_00420</name>
</gene>
<dbReference type="EMBL" id="JAWNGA010000001">
    <property type="protein sequence ID" value="MDY5132209.1"/>
    <property type="molecule type" value="Genomic_DNA"/>
</dbReference>
<organism evidence="1 2">
    <name type="scientific">Actinotignum urinale</name>
    <dbReference type="NCBI Taxonomy" id="190146"/>
    <lineage>
        <taxon>Bacteria</taxon>
        <taxon>Bacillati</taxon>
        <taxon>Actinomycetota</taxon>
        <taxon>Actinomycetes</taxon>
        <taxon>Actinomycetales</taxon>
        <taxon>Actinomycetaceae</taxon>
        <taxon>Actinotignum</taxon>
    </lineage>
</organism>
<evidence type="ECO:0000313" key="1">
    <source>
        <dbReference type="EMBL" id="MDY5132209.1"/>
    </source>
</evidence>